<dbReference type="InterPro" id="IPR000524">
    <property type="entry name" value="Tscrpt_reg_HTH_GntR"/>
</dbReference>
<dbReference type="InterPro" id="IPR011663">
    <property type="entry name" value="UTRA"/>
</dbReference>
<evidence type="ECO:0000256" key="1">
    <source>
        <dbReference type="ARBA" id="ARBA00023015"/>
    </source>
</evidence>
<reference evidence="5 6" key="1">
    <citation type="journal article" date="2012" name="Int. J. Syst. Evol. Microbiol.">
        <title>Vibrio caribbeanicus sp. nov., isolated from the marine sponge Scleritoderma cyanea.</title>
        <authorList>
            <person name="Hoffmann M."/>
            <person name="Monday S.R."/>
            <person name="Allard M.W."/>
            <person name="Strain E.A."/>
            <person name="Whittaker P."/>
            <person name="Naum M."/>
            <person name="McCarthy P.J."/>
            <person name="Lopez J.V."/>
            <person name="Fischer M."/>
            <person name="Brown E.W."/>
        </authorList>
    </citation>
    <scope>NUCLEOTIDE SEQUENCE [LARGE SCALE GENOMIC DNA]</scope>
    <source>
        <strain evidence="6">DSMZ 21326</strain>
    </source>
</reference>
<dbReference type="PANTHER" id="PTHR44846:SF1">
    <property type="entry name" value="MANNOSYL-D-GLYCERATE TRANSPORT_METABOLISM SYSTEM REPRESSOR MNGR-RELATED"/>
    <property type="match status" value="1"/>
</dbReference>
<dbReference type="AlphaFoldDB" id="E8M6C8"/>
<sequence>MTDIYTHQSLPLYLQVAEDLKQRIDQGVFPAGSRLPSENQLVEQLKVSRVTVRKALAYLNEQGYTFAEKGKGTFVKPTKLRHDFLSMSGFAQEAAGSGLKAKNLVDSFTVIEASADIAAKLNIAVGARVNCAARRRLVNDQVVSYEEFYIPREILPSLNHDDLLGSKFDYLSQQGIQMVKTQQKLIPALPDERIQSLLSVPASEPILINQSQNYLSEQRVYEYSIVYYKSSVYDFEITARA</sequence>
<proteinExistence type="predicted"/>
<evidence type="ECO:0000256" key="2">
    <source>
        <dbReference type="ARBA" id="ARBA00023125"/>
    </source>
</evidence>
<dbReference type="PANTHER" id="PTHR44846">
    <property type="entry name" value="MANNOSYL-D-GLYCERATE TRANSPORT/METABOLISM SYSTEM REPRESSOR MNGR-RELATED"/>
    <property type="match status" value="1"/>
</dbReference>
<dbReference type="GeneID" id="95569152"/>
<dbReference type="Pfam" id="PF07702">
    <property type="entry name" value="UTRA"/>
    <property type="match status" value="1"/>
</dbReference>
<feature type="domain" description="HTH gntR-type" evidence="4">
    <location>
        <begin position="10"/>
        <end position="78"/>
    </location>
</feature>
<dbReference type="Gene3D" id="3.40.1410.10">
    <property type="entry name" value="Chorismate lyase-like"/>
    <property type="match status" value="1"/>
</dbReference>
<dbReference type="CDD" id="cd07377">
    <property type="entry name" value="WHTH_GntR"/>
    <property type="match status" value="1"/>
</dbReference>
<dbReference type="InterPro" id="IPR050679">
    <property type="entry name" value="Bact_HTH_transcr_reg"/>
</dbReference>
<gene>
    <name evidence="5" type="ORF">VISI1226_00895</name>
</gene>
<comment type="caution">
    <text evidence="5">The sequence shown here is derived from an EMBL/GenBank/DDBJ whole genome shotgun (WGS) entry which is preliminary data.</text>
</comment>
<dbReference type="GO" id="GO:0045892">
    <property type="term" value="P:negative regulation of DNA-templated transcription"/>
    <property type="evidence" value="ECO:0007669"/>
    <property type="project" value="TreeGrafter"/>
</dbReference>
<dbReference type="EMBL" id="AEVT01000058">
    <property type="protein sequence ID" value="EGA70578.1"/>
    <property type="molecule type" value="Genomic_DNA"/>
</dbReference>
<dbReference type="SMART" id="SM00345">
    <property type="entry name" value="HTH_GNTR"/>
    <property type="match status" value="1"/>
</dbReference>
<dbReference type="Pfam" id="PF00392">
    <property type="entry name" value="GntR"/>
    <property type="match status" value="1"/>
</dbReference>
<evidence type="ECO:0000259" key="4">
    <source>
        <dbReference type="PROSITE" id="PS50949"/>
    </source>
</evidence>
<keyword evidence="3" id="KW-0804">Transcription</keyword>
<dbReference type="GO" id="GO:0003700">
    <property type="term" value="F:DNA-binding transcription factor activity"/>
    <property type="evidence" value="ECO:0007669"/>
    <property type="project" value="InterPro"/>
</dbReference>
<dbReference type="PROSITE" id="PS50949">
    <property type="entry name" value="HTH_GNTR"/>
    <property type="match status" value="1"/>
</dbReference>
<organism evidence="5 6">
    <name type="scientific">Vibrio sinaloensis DSM 21326</name>
    <dbReference type="NCBI Taxonomy" id="945550"/>
    <lineage>
        <taxon>Bacteria</taxon>
        <taxon>Pseudomonadati</taxon>
        <taxon>Pseudomonadota</taxon>
        <taxon>Gammaproteobacteria</taxon>
        <taxon>Vibrionales</taxon>
        <taxon>Vibrionaceae</taxon>
        <taxon>Vibrio</taxon>
        <taxon>Vibrio oreintalis group</taxon>
    </lineage>
</organism>
<dbReference type="PRINTS" id="PR00035">
    <property type="entry name" value="HTHGNTR"/>
</dbReference>
<keyword evidence="2" id="KW-0238">DNA-binding</keyword>
<accession>E8M6C8</accession>
<dbReference type="RefSeq" id="WP_008076590.1">
    <property type="nucleotide sequence ID" value="NZ_AEVT01000058.1"/>
</dbReference>
<dbReference type="GO" id="GO:0003677">
    <property type="term" value="F:DNA binding"/>
    <property type="evidence" value="ECO:0007669"/>
    <property type="project" value="UniProtKB-KW"/>
</dbReference>
<dbReference type="SMART" id="SM00866">
    <property type="entry name" value="UTRA"/>
    <property type="match status" value="1"/>
</dbReference>
<dbReference type="InterPro" id="IPR036388">
    <property type="entry name" value="WH-like_DNA-bd_sf"/>
</dbReference>
<dbReference type="eggNOG" id="COG2188">
    <property type="taxonomic scope" value="Bacteria"/>
</dbReference>
<dbReference type="SUPFAM" id="SSF46785">
    <property type="entry name" value="Winged helix' DNA-binding domain"/>
    <property type="match status" value="1"/>
</dbReference>
<dbReference type="InterPro" id="IPR036390">
    <property type="entry name" value="WH_DNA-bd_sf"/>
</dbReference>
<dbReference type="SUPFAM" id="SSF64288">
    <property type="entry name" value="Chorismate lyase-like"/>
    <property type="match status" value="1"/>
</dbReference>
<protein>
    <submittedName>
        <fullName evidence="5">Transcriptional regulator, GntR family protein</fullName>
    </submittedName>
</protein>
<name>E8M6C8_PHOS4</name>
<dbReference type="InterPro" id="IPR028978">
    <property type="entry name" value="Chorismate_lyase_/UTRA_dom_sf"/>
</dbReference>
<evidence type="ECO:0000313" key="6">
    <source>
        <dbReference type="Proteomes" id="UP000006228"/>
    </source>
</evidence>
<evidence type="ECO:0000313" key="5">
    <source>
        <dbReference type="EMBL" id="EGA70578.1"/>
    </source>
</evidence>
<keyword evidence="1" id="KW-0805">Transcription regulation</keyword>
<dbReference type="Gene3D" id="1.10.10.10">
    <property type="entry name" value="Winged helix-like DNA-binding domain superfamily/Winged helix DNA-binding domain"/>
    <property type="match status" value="1"/>
</dbReference>
<dbReference type="FunFam" id="1.10.10.10:FF:000079">
    <property type="entry name" value="GntR family transcriptional regulator"/>
    <property type="match status" value="1"/>
</dbReference>
<dbReference type="OrthoDB" id="6626198at2"/>
<dbReference type="Proteomes" id="UP000006228">
    <property type="component" value="Unassembled WGS sequence"/>
</dbReference>
<evidence type="ECO:0000256" key="3">
    <source>
        <dbReference type="ARBA" id="ARBA00023163"/>
    </source>
</evidence>